<dbReference type="PROSITE" id="PS00370">
    <property type="entry name" value="PEP_ENZYMES_PHOS_SITE"/>
    <property type="match status" value="1"/>
</dbReference>
<feature type="binding site" evidence="14">
    <location>
        <position position="564"/>
    </location>
    <ligand>
        <name>substrate</name>
    </ligand>
</feature>
<dbReference type="NCBIfam" id="NF004531">
    <property type="entry name" value="PRK05878.1"/>
    <property type="match status" value="1"/>
</dbReference>
<feature type="domain" description="Pyruvate phosphate dikinase AMP/ATP-binding" evidence="17">
    <location>
        <begin position="70"/>
        <end position="294"/>
    </location>
</feature>
<feature type="binding site" evidence="14">
    <location>
        <position position="787"/>
    </location>
    <ligand>
        <name>substrate</name>
    </ligand>
</feature>
<dbReference type="Gene3D" id="3.30.1490.20">
    <property type="entry name" value="ATP-grasp fold, A domain"/>
    <property type="match status" value="1"/>
</dbReference>
<feature type="domain" description="Pyruvate phosphate dikinase AMP/ATP-binding" evidence="17">
    <location>
        <begin position="24"/>
        <end position="58"/>
    </location>
</feature>
<evidence type="ECO:0000256" key="15">
    <source>
        <dbReference type="PIRSR" id="PIRSR000853-3"/>
    </source>
</evidence>
<keyword evidence="9 19" id="KW-0418">Kinase</keyword>
<dbReference type="GO" id="GO:0016301">
    <property type="term" value="F:kinase activity"/>
    <property type="evidence" value="ECO:0007669"/>
    <property type="project" value="UniProtKB-UniRule"/>
</dbReference>
<feature type="binding site" evidence="14">
    <location>
        <position position="788"/>
    </location>
    <ligand>
        <name>substrate</name>
    </ligand>
</feature>
<dbReference type="Pfam" id="PF01326">
    <property type="entry name" value="PPDK_N"/>
    <property type="match status" value="3"/>
</dbReference>
<evidence type="ECO:0000256" key="10">
    <source>
        <dbReference type="ARBA" id="ARBA00022840"/>
    </source>
</evidence>
<dbReference type="InterPro" id="IPR013815">
    <property type="entry name" value="ATP_grasp_subdomain_1"/>
</dbReference>
<dbReference type="SUPFAM" id="SSF52009">
    <property type="entry name" value="Phosphohistidine domain"/>
    <property type="match status" value="1"/>
</dbReference>
<evidence type="ECO:0000256" key="3">
    <source>
        <dbReference type="ARBA" id="ARBA00007837"/>
    </source>
</evidence>
<keyword evidence="6" id="KW-0808">Transferase</keyword>
<dbReference type="GO" id="GO:0050242">
    <property type="term" value="F:pyruvate, phosphate dikinase activity"/>
    <property type="evidence" value="ECO:0007669"/>
    <property type="project" value="UniProtKB-UniRule"/>
</dbReference>
<dbReference type="Gene3D" id="3.20.20.60">
    <property type="entry name" value="Phosphoenolpyruvate-binding domains"/>
    <property type="match status" value="1"/>
</dbReference>
<dbReference type="InterPro" id="IPR010121">
    <property type="entry name" value="Pyruvate_phosphate_dikinase"/>
</dbReference>
<feature type="domain" description="PEP-utilising enzyme mobile" evidence="16">
    <location>
        <begin position="425"/>
        <end position="506"/>
    </location>
</feature>
<dbReference type="Pfam" id="PF00391">
    <property type="entry name" value="PEP-utilizers"/>
    <property type="match status" value="1"/>
</dbReference>
<dbReference type="SUPFAM" id="SSF56059">
    <property type="entry name" value="Glutathione synthetase ATP-binding domain-like"/>
    <property type="match status" value="1"/>
</dbReference>
<keyword evidence="10" id="KW-0067">ATP-binding</keyword>
<evidence type="ECO:0000256" key="2">
    <source>
        <dbReference type="ARBA" id="ARBA00003144"/>
    </source>
</evidence>
<dbReference type="OrthoDB" id="9765468at2"/>
<dbReference type="InterPro" id="IPR018274">
    <property type="entry name" value="PEP_util_AS"/>
</dbReference>
<protein>
    <recommendedName>
        <fullName evidence="5 12">Pyruvate, phosphate dikinase</fullName>
        <ecNumber evidence="4 12">2.7.9.1</ecNumber>
    </recommendedName>
</protein>
<dbReference type="PROSITE" id="PS00742">
    <property type="entry name" value="PEP_ENZYMES_2"/>
    <property type="match status" value="1"/>
</dbReference>
<dbReference type="InterPro" id="IPR023151">
    <property type="entry name" value="PEP_util_CS"/>
</dbReference>
<feature type="binding site" evidence="15">
    <location>
        <position position="789"/>
    </location>
    <ligand>
        <name>Mg(2+)</name>
        <dbReference type="ChEBI" id="CHEBI:18420"/>
    </ligand>
</feature>
<dbReference type="SUPFAM" id="SSF51621">
    <property type="entry name" value="Phosphoenolpyruvate/pyruvate domain"/>
    <property type="match status" value="1"/>
</dbReference>
<comment type="function">
    <text evidence="2">Catalyzes the reversible phosphorylation of pyruvate and phosphate.</text>
</comment>
<dbReference type="GO" id="GO:0005524">
    <property type="term" value="F:ATP binding"/>
    <property type="evidence" value="ECO:0007669"/>
    <property type="project" value="UniProtKB-UniRule"/>
</dbReference>
<dbReference type="Pfam" id="PF02896">
    <property type="entry name" value="PEP-utilizers_C"/>
    <property type="match status" value="1"/>
</dbReference>
<reference evidence="19 20" key="1">
    <citation type="submission" date="2016-11" db="EMBL/GenBank/DDBJ databases">
        <title>Study of marine rhodopsin-containing bacteria.</title>
        <authorList>
            <person name="Yoshizawa S."/>
            <person name="Kumagai Y."/>
            <person name="Kogure K."/>
        </authorList>
    </citation>
    <scope>NUCLEOTIDE SEQUENCE [LARGE SCALE GENOMIC DNA]</scope>
    <source>
        <strain evidence="19 20">SAORIC-28</strain>
    </source>
</reference>
<dbReference type="InterPro" id="IPR002192">
    <property type="entry name" value="PPDK_AMP/ATP-bd"/>
</dbReference>
<dbReference type="Proteomes" id="UP000216339">
    <property type="component" value="Unassembled WGS sequence"/>
</dbReference>
<evidence type="ECO:0000259" key="17">
    <source>
        <dbReference type="Pfam" id="PF01326"/>
    </source>
</evidence>
<evidence type="ECO:0000256" key="4">
    <source>
        <dbReference type="ARBA" id="ARBA00011994"/>
    </source>
</evidence>
<evidence type="ECO:0000256" key="14">
    <source>
        <dbReference type="PIRSR" id="PIRSR000853-2"/>
    </source>
</evidence>
<evidence type="ECO:0000313" key="20">
    <source>
        <dbReference type="Proteomes" id="UP000216339"/>
    </source>
</evidence>
<feature type="domain" description="Pyruvate phosphate dikinase AMP/ATP-binding" evidence="17">
    <location>
        <begin position="308"/>
        <end position="358"/>
    </location>
</feature>
<dbReference type="AlphaFoldDB" id="A0A271J410"/>
<dbReference type="GO" id="GO:0046872">
    <property type="term" value="F:metal ion binding"/>
    <property type="evidence" value="ECO:0007669"/>
    <property type="project" value="UniProtKB-UniRule"/>
</dbReference>
<keyword evidence="7 15" id="KW-0479">Metal-binding</keyword>
<feature type="active site" description="Proton donor" evidence="13">
    <location>
        <position position="851"/>
    </location>
</feature>
<feature type="binding site" evidence="14">
    <location>
        <position position="765"/>
    </location>
    <ligand>
        <name>substrate</name>
    </ligand>
</feature>
<evidence type="ECO:0000313" key="19">
    <source>
        <dbReference type="EMBL" id="PAP78271.1"/>
    </source>
</evidence>
<organism evidence="19 20">
    <name type="scientific">Rubrivirga marina</name>
    <dbReference type="NCBI Taxonomy" id="1196024"/>
    <lineage>
        <taxon>Bacteria</taxon>
        <taxon>Pseudomonadati</taxon>
        <taxon>Rhodothermota</taxon>
        <taxon>Rhodothermia</taxon>
        <taxon>Rhodothermales</taxon>
        <taxon>Rubricoccaceae</taxon>
        <taxon>Rubrivirga</taxon>
    </lineage>
</organism>
<dbReference type="Gene3D" id="3.30.470.20">
    <property type="entry name" value="ATP-grasp fold, B domain"/>
    <property type="match status" value="1"/>
</dbReference>
<name>A0A271J410_9BACT</name>
<dbReference type="InterPro" id="IPR008279">
    <property type="entry name" value="PEP-util_enz_mobile_dom"/>
</dbReference>
<dbReference type="NCBIfam" id="TIGR01828">
    <property type="entry name" value="pyru_phos_dikin"/>
    <property type="match status" value="1"/>
</dbReference>
<dbReference type="PANTHER" id="PTHR22931:SF9">
    <property type="entry name" value="PYRUVATE, PHOSPHATE DIKINASE 1, CHLOROPLASTIC"/>
    <property type="match status" value="1"/>
</dbReference>
<dbReference type="PANTHER" id="PTHR22931">
    <property type="entry name" value="PHOSPHOENOLPYRUVATE DIKINASE-RELATED"/>
    <property type="match status" value="1"/>
</dbReference>
<evidence type="ECO:0000256" key="7">
    <source>
        <dbReference type="ARBA" id="ARBA00022723"/>
    </source>
</evidence>
<evidence type="ECO:0000256" key="12">
    <source>
        <dbReference type="PIRNR" id="PIRNR000853"/>
    </source>
</evidence>
<evidence type="ECO:0000256" key="5">
    <source>
        <dbReference type="ARBA" id="ARBA00020138"/>
    </source>
</evidence>
<proteinExistence type="inferred from homology"/>
<evidence type="ECO:0000256" key="11">
    <source>
        <dbReference type="ARBA" id="ARBA00022842"/>
    </source>
</evidence>
<feature type="binding site" evidence="14">
    <location>
        <position position="620"/>
    </location>
    <ligand>
        <name>substrate</name>
    </ligand>
</feature>
<comment type="caution">
    <text evidence="19">The sequence shown here is derived from an EMBL/GenBank/DDBJ whole genome shotgun (WGS) entry which is preliminary data.</text>
</comment>
<evidence type="ECO:0000256" key="6">
    <source>
        <dbReference type="ARBA" id="ARBA00022679"/>
    </source>
</evidence>
<dbReference type="InterPro" id="IPR000121">
    <property type="entry name" value="PEP_util_C"/>
</dbReference>
<keyword evidence="8" id="KW-0547">Nucleotide-binding</keyword>
<sequence length="896" mass="95776">MPTVDTDRRWVYAFEDAPADARALLGGKGAGLAAMTAAGLPVPPGFTITTEACVAYQDAGHHVPDGLWDQTETALAEVEAAAGRRFGDADDPLLLSVRSGAAVSMPGMMDTVLNLGLNDGTAAALARQTGDERFAYDAYRRFVAMFGEIVMGVEADRFERIVQRAKGQTEGGQDTDLSVDQLKEIVAQSKRVIAGQTRQHFPDDPREQLRQAVAAVFDSWDNDRAVHYRRVHNIPDDIGTGVTVQAMVFGNKGWDSGTGVAFTRDPSTGAKGLYGEYLLNAQGEDVVAGIRTPKPIAEMAGDLPETFDQFQALADQLEQTYGDVQDIEFTIEQGTLWLLQTRTAKRSGAAAVRIAVEMVGEGVIDERTAVGRVDPAALEALLHPAVNDDAEVELLAEGLPASPGAAQGRVAFTSDDAEARAAEGEPVVLVRQQTSPEDFHGMVAAVAVVTAEGGMTSHAAVVARGMGTPCVAGASSLRLDAAQGRLEAGGHTVLDGDWVTVDGATGRVLLGRVPTKDPELGDDFRTLMSWADDVRRLGVRANADTGEDAAKAREFGAEGIGLCRTEHMFFGDERLQPMREMILAEDAGAREAALRKLLPLQRRDFDALLRAMDGLPVTVRLLDPPLHEFLPDLLELTGRIAETKLALKQATTLEEMDRLLDESAASRALLRQVEKLHEENPMLGLRGCRLGMLYPEITQMQVRALFEAAADCVEDGIGVQPEVMIPLVSAAAEIETQAALVRETADAVLAERGVALDYLVGTMIELPRAALRAGDIARTAEFFSFGTNDLTQTTFGLSRDDAGRFLSAYVERGVLPADPFQTLDVEGVGELVRLGTDRGRAERPDLKVGVCGEHGGDPASVAFFHGVGLDYVSCSPFRVPVARLAAARATLGGDAS</sequence>
<dbReference type="EMBL" id="MQWD01000001">
    <property type="protein sequence ID" value="PAP78271.1"/>
    <property type="molecule type" value="Genomic_DNA"/>
</dbReference>
<dbReference type="Gene3D" id="3.50.30.10">
    <property type="entry name" value="Phosphohistidine domain"/>
    <property type="match status" value="1"/>
</dbReference>
<evidence type="ECO:0000259" key="16">
    <source>
        <dbReference type="Pfam" id="PF00391"/>
    </source>
</evidence>
<feature type="binding site" evidence="14">
    <location>
        <position position="786"/>
    </location>
    <ligand>
        <name>substrate</name>
    </ligand>
</feature>
<dbReference type="Gene3D" id="1.20.80.30">
    <property type="match status" value="1"/>
</dbReference>
<comment type="similarity">
    <text evidence="3 12">Belongs to the PEP-utilizing enzyme family.</text>
</comment>
<evidence type="ECO:0000256" key="13">
    <source>
        <dbReference type="PIRSR" id="PIRSR000853-1"/>
    </source>
</evidence>
<feature type="domain" description="PEP-utilising enzyme C-terminal" evidence="18">
    <location>
        <begin position="522"/>
        <end position="889"/>
    </location>
</feature>
<keyword evidence="20" id="KW-1185">Reference proteome</keyword>
<dbReference type="RefSeq" id="WP_095511956.1">
    <property type="nucleotide sequence ID" value="NZ_MQWD01000001.1"/>
</dbReference>
<dbReference type="EC" id="2.7.9.1" evidence="4 12"/>
<dbReference type="PIRSF" id="PIRSF000853">
    <property type="entry name" value="PPDK"/>
    <property type="match status" value="1"/>
</dbReference>
<dbReference type="Gene3D" id="1.10.189.10">
    <property type="entry name" value="Pyruvate Phosphate Dikinase, domain 2"/>
    <property type="match status" value="1"/>
</dbReference>
<evidence type="ECO:0000259" key="18">
    <source>
        <dbReference type="Pfam" id="PF02896"/>
    </source>
</evidence>
<keyword evidence="11 15" id="KW-0460">Magnesium</keyword>
<dbReference type="InterPro" id="IPR040442">
    <property type="entry name" value="Pyrv_kinase-like_dom_sf"/>
</dbReference>
<accession>A0A271J410</accession>
<gene>
    <name evidence="19" type="ORF">BSZ37_18485</name>
</gene>
<feature type="binding site" evidence="15">
    <location>
        <position position="765"/>
    </location>
    <ligand>
        <name>Mg(2+)</name>
        <dbReference type="ChEBI" id="CHEBI:18420"/>
    </ligand>
</feature>
<feature type="binding site" evidence="14">
    <location>
        <position position="789"/>
    </location>
    <ligand>
        <name>substrate</name>
    </ligand>
</feature>
<dbReference type="InterPro" id="IPR015813">
    <property type="entry name" value="Pyrv/PenolPyrv_kinase-like_dom"/>
</dbReference>
<comment type="cofactor">
    <cofactor evidence="1 12 15">
        <name>Mg(2+)</name>
        <dbReference type="ChEBI" id="CHEBI:18420"/>
    </cofactor>
</comment>
<evidence type="ECO:0000256" key="8">
    <source>
        <dbReference type="ARBA" id="ARBA00022741"/>
    </source>
</evidence>
<evidence type="ECO:0000256" key="1">
    <source>
        <dbReference type="ARBA" id="ARBA00001946"/>
    </source>
</evidence>
<evidence type="ECO:0000256" key="9">
    <source>
        <dbReference type="ARBA" id="ARBA00022777"/>
    </source>
</evidence>
<keyword evidence="19" id="KW-0670">Pyruvate</keyword>
<dbReference type="InterPro" id="IPR036637">
    <property type="entry name" value="Phosphohistidine_dom_sf"/>
</dbReference>
<comment type="catalytic activity">
    <reaction evidence="12">
        <text>pyruvate + phosphate + ATP = phosphoenolpyruvate + AMP + diphosphate + H(+)</text>
        <dbReference type="Rhea" id="RHEA:10756"/>
        <dbReference type="ChEBI" id="CHEBI:15361"/>
        <dbReference type="ChEBI" id="CHEBI:15378"/>
        <dbReference type="ChEBI" id="CHEBI:30616"/>
        <dbReference type="ChEBI" id="CHEBI:33019"/>
        <dbReference type="ChEBI" id="CHEBI:43474"/>
        <dbReference type="ChEBI" id="CHEBI:58702"/>
        <dbReference type="ChEBI" id="CHEBI:456215"/>
        <dbReference type="EC" id="2.7.9.1"/>
    </reaction>
</comment>
<feature type="active site" description="Tele-phosphohistidine intermediate" evidence="13">
    <location>
        <position position="458"/>
    </location>
</feature>